<feature type="domain" description="Flagellar protein FlgJ N-terminal" evidence="1">
    <location>
        <begin position="54"/>
        <end position="91"/>
    </location>
</feature>
<accession>A0A1X9SLW7</accession>
<dbReference type="InterPro" id="IPR019301">
    <property type="entry name" value="Flagellar_prot_FlgJ_N"/>
</dbReference>
<evidence type="ECO:0000313" key="2">
    <source>
        <dbReference type="EMBL" id="ARQ97222.1"/>
    </source>
</evidence>
<keyword evidence="2" id="KW-0966">Cell projection</keyword>
<keyword evidence="2" id="KW-0282">Flagellum</keyword>
<evidence type="ECO:0000313" key="3">
    <source>
        <dbReference type="Proteomes" id="UP000202031"/>
    </source>
</evidence>
<dbReference type="Proteomes" id="UP000202031">
    <property type="component" value="Chromosome"/>
</dbReference>
<protein>
    <submittedName>
        <fullName evidence="2">Putative flagellar protein FlgJ</fullName>
    </submittedName>
</protein>
<reference evidence="3" key="2">
    <citation type="journal article" date="2017" name="Genome Biol. Evol.">
        <title>Comparative genomic analysis identifies a Campylobacter clade deficient in selenium metabolism.</title>
        <authorList>
            <person name="Miller W.G."/>
            <person name="Yee E."/>
            <person name="Lopes B.S."/>
            <person name="Chapman M.H."/>
            <person name="Huynh S."/>
            <person name="Bono J.L."/>
            <person name="Parker C.T."/>
            <person name="Strachan N.J.C."/>
            <person name="Forbes K.J."/>
        </authorList>
    </citation>
    <scope>NUCLEOTIDE SEQUENCE [LARGE SCALE GENOMIC DNA]</scope>
    <source>
        <strain evidence="3">NCTC 13004</strain>
    </source>
</reference>
<dbReference type="Pfam" id="PF10135">
    <property type="entry name" value="Rod-binding"/>
    <property type="match status" value="1"/>
</dbReference>
<sequence length="97" mass="10890">MRVDNTMALNAYNMANTQNLGKEKAVDDAALREQTDAFEAFLVKEVLDIALKNENPLFPKDPGDKIYNSMYNDAISKSLSGGFGFSQMLYDFLKERA</sequence>
<gene>
    <name evidence="2" type="ORF">CLAN_0466</name>
</gene>
<name>A0A1X9SLW7_9BACT</name>
<reference evidence="3" key="1">
    <citation type="journal article" date="2017" name="Genome Biol. Evol.">
        <title>Comparative Genomic Analysis Identifies a Campylobacter Clade Deficient in Selenium Metabolism.</title>
        <authorList>
            <person name="Miller W.G."/>
            <person name="Yee E."/>
            <person name="Lopes B.S."/>
            <person name="Chapman M.H."/>
            <person name="Huynh S."/>
            <person name="Bono J.L."/>
            <person name="Parker C.T."/>
            <person name="Strachan N.J.C."/>
            <person name="Forbes K.J."/>
        </authorList>
    </citation>
    <scope>NUCLEOTIDE SEQUENCE [LARGE SCALE GENOMIC DNA]</scope>
    <source>
        <strain evidence="3">NCTC 13004</strain>
    </source>
</reference>
<dbReference type="PIRSF" id="PIRSF007248">
    <property type="entry name" value="UCP007248"/>
    <property type="match status" value="1"/>
</dbReference>
<proteinExistence type="predicted"/>
<dbReference type="EMBL" id="CP015578">
    <property type="protein sequence ID" value="ARQ97222.1"/>
    <property type="molecule type" value="Genomic_DNA"/>
</dbReference>
<organism evidence="2 3">
    <name type="scientific">Campylobacter lanienae NCTC 13004</name>
    <dbReference type="NCBI Taxonomy" id="1031753"/>
    <lineage>
        <taxon>Bacteria</taxon>
        <taxon>Pseudomonadati</taxon>
        <taxon>Campylobacterota</taxon>
        <taxon>Epsilonproteobacteria</taxon>
        <taxon>Campylobacterales</taxon>
        <taxon>Campylobacteraceae</taxon>
        <taxon>Campylobacter</taxon>
    </lineage>
</organism>
<dbReference type="InterPro" id="IPR016511">
    <property type="entry name" value="UCP007248"/>
</dbReference>
<keyword evidence="2" id="KW-0969">Cilium</keyword>
<dbReference type="AlphaFoldDB" id="A0A1X9SLW7"/>
<evidence type="ECO:0000259" key="1">
    <source>
        <dbReference type="Pfam" id="PF10135"/>
    </source>
</evidence>
<dbReference type="KEGG" id="clx:CLAN_0466"/>